<dbReference type="WBParaSite" id="SMUV_0000200801-mRNA-1">
    <property type="protein sequence ID" value="SMUV_0000200801-mRNA-1"/>
    <property type="gene ID" value="SMUV_0000200801"/>
</dbReference>
<dbReference type="GO" id="GO:0005243">
    <property type="term" value="F:gap junction channel activity"/>
    <property type="evidence" value="ECO:0007669"/>
    <property type="project" value="TreeGrafter"/>
</dbReference>
<evidence type="ECO:0000256" key="3">
    <source>
        <dbReference type="ARBA" id="ARBA00022448"/>
    </source>
</evidence>
<evidence type="ECO:0000256" key="12">
    <source>
        <dbReference type="RuleBase" id="RU010713"/>
    </source>
</evidence>
<dbReference type="AlphaFoldDB" id="A0A0N5ACX8"/>
<organism evidence="13 14">
    <name type="scientific">Syphacia muris</name>
    <dbReference type="NCBI Taxonomy" id="451379"/>
    <lineage>
        <taxon>Eukaryota</taxon>
        <taxon>Metazoa</taxon>
        <taxon>Ecdysozoa</taxon>
        <taxon>Nematoda</taxon>
        <taxon>Chromadorea</taxon>
        <taxon>Rhabditida</taxon>
        <taxon>Spirurina</taxon>
        <taxon>Oxyuridomorpha</taxon>
        <taxon>Oxyuroidea</taxon>
        <taxon>Oxyuridae</taxon>
        <taxon>Syphacia</taxon>
    </lineage>
</organism>
<keyword evidence="3 12" id="KW-0813">Transport</keyword>
<evidence type="ECO:0000256" key="1">
    <source>
        <dbReference type="ARBA" id="ARBA00004610"/>
    </source>
</evidence>
<dbReference type="Pfam" id="PF00876">
    <property type="entry name" value="Innexin"/>
    <property type="match status" value="1"/>
</dbReference>
<evidence type="ECO:0000256" key="6">
    <source>
        <dbReference type="ARBA" id="ARBA00022868"/>
    </source>
</evidence>
<keyword evidence="7" id="KW-0965">Cell junction</keyword>
<evidence type="ECO:0000313" key="14">
    <source>
        <dbReference type="WBParaSite" id="SMUV_0000200801-mRNA-1"/>
    </source>
</evidence>
<dbReference type="InterPro" id="IPR000990">
    <property type="entry name" value="Innexin"/>
</dbReference>
<evidence type="ECO:0000256" key="4">
    <source>
        <dbReference type="ARBA" id="ARBA00022475"/>
    </source>
</evidence>
<dbReference type="Proteomes" id="UP000046393">
    <property type="component" value="Unplaced"/>
</dbReference>
<keyword evidence="8" id="KW-1133">Transmembrane helix</keyword>
<proteinExistence type="inferred from homology"/>
<reference evidence="14" key="1">
    <citation type="submission" date="2017-02" db="UniProtKB">
        <authorList>
            <consortium name="WormBaseParasite"/>
        </authorList>
    </citation>
    <scope>IDENTIFICATION</scope>
</reference>
<name>A0A0N5ACX8_9BILA</name>
<evidence type="ECO:0000256" key="7">
    <source>
        <dbReference type="ARBA" id="ARBA00022949"/>
    </source>
</evidence>
<evidence type="ECO:0000256" key="10">
    <source>
        <dbReference type="ARBA" id="ARBA00023136"/>
    </source>
</evidence>
<dbReference type="GO" id="GO:0005886">
    <property type="term" value="C:plasma membrane"/>
    <property type="evidence" value="ECO:0007669"/>
    <property type="project" value="UniProtKB-SubCell"/>
</dbReference>
<sequence length="97" mass="11544">MLPEVGNYLKRLKATHDEDTIDRMNYVYTPTILLIFSILLTAKQYVGEPLQCWVPHQFKDGWEKYVERHCFIENTYFAKIDEQFPDEEGKQKSIIKS</sequence>
<protein>
    <recommendedName>
        <fullName evidence="12">Innexin</fullName>
    </recommendedName>
</protein>
<dbReference type="PANTHER" id="PTHR11893:SF6">
    <property type="entry name" value="INNEXIN-16"/>
    <property type="match status" value="1"/>
</dbReference>
<dbReference type="PROSITE" id="PS51013">
    <property type="entry name" value="PANNEXIN"/>
    <property type="match status" value="1"/>
</dbReference>
<keyword evidence="11 12" id="KW-0407">Ion channel</keyword>
<comment type="similarity">
    <text evidence="12">Belongs to the pannexin family.</text>
</comment>
<comment type="subcellular location">
    <subcellularLocation>
        <location evidence="1">Cell junction</location>
        <location evidence="1">Gap junction</location>
    </subcellularLocation>
    <subcellularLocation>
        <location evidence="2 12">Cell membrane</location>
        <topology evidence="2 12">Multi-pass membrane protein</topology>
    </subcellularLocation>
</comment>
<evidence type="ECO:0000256" key="5">
    <source>
        <dbReference type="ARBA" id="ARBA00022692"/>
    </source>
</evidence>
<evidence type="ECO:0000256" key="2">
    <source>
        <dbReference type="ARBA" id="ARBA00004651"/>
    </source>
</evidence>
<keyword evidence="13" id="KW-1185">Reference proteome</keyword>
<evidence type="ECO:0000313" key="13">
    <source>
        <dbReference type="Proteomes" id="UP000046393"/>
    </source>
</evidence>
<keyword evidence="10" id="KW-0472">Membrane</keyword>
<keyword evidence="4" id="KW-1003">Cell membrane</keyword>
<keyword evidence="9 12" id="KW-0406">Ion transport</keyword>
<evidence type="ECO:0000256" key="8">
    <source>
        <dbReference type="ARBA" id="ARBA00022989"/>
    </source>
</evidence>
<keyword evidence="6" id="KW-0303">Gap junction</keyword>
<accession>A0A0N5ACX8</accession>
<dbReference type="GO" id="GO:0005921">
    <property type="term" value="C:gap junction"/>
    <property type="evidence" value="ECO:0007669"/>
    <property type="project" value="UniProtKB-SubCell"/>
</dbReference>
<dbReference type="PANTHER" id="PTHR11893">
    <property type="entry name" value="INNEXIN"/>
    <property type="match status" value="1"/>
</dbReference>
<comment type="function">
    <text evidence="12">Structural component of the gap junctions.</text>
</comment>
<gene>
    <name evidence="12" type="primary">inx</name>
</gene>
<evidence type="ECO:0000256" key="9">
    <source>
        <dbReference type="ARBA" id="ARBA00023065"/>
    </source>
</evidence>
<keyword evidence="5" id="KW-0812">Transmembrane</keyword>
<dbReference type="GO" id="GO:0034220">
    <property type="term" value="P:monoatomic ion transmembrane transport"/>
    <property type="evidence" value="ECO:0007669"/>
    <property type="project" value="UniProtKB-KW"/>
</dbReference>
<evidence type="ECO:0000256" key="11">
    <source>
        <dbReference type="ARBA" id="ARBA00023303"/>
    </source>
</evidence>